<evidence type="ECO:0000313" key="7">
    <source>
        <dbReference type="Proteomes" id="UP000198742"/>
    </source>
</evidence>
<evidence type="ECO:0000256" key="4">
    <source>
        <dbReference type="ARBA" id="ARBA00023163"/>
    </source>
</evidence>
<feature type="domain" description="HTH lysR-type" evidence="5">
    <location>
        <begin position="3"/>
        <end position="60"/>
    </location>
</feature>
<dbReference type="STRING" id="402596.SAMN04489844_1921"/>
<keyword evidence="4" id="KW-0804">Transcription</keyword>
<evidence type="ECO:0000259" key="5">
    <source>
        <dbReference type="PROSITE" id="PS50931"/>
    </source>
</evidence>
<accession>A0A1H4QU53</accession>
<gene>
    <name evidence="6" type="ORF">SAMN04489844_1921</name>
</gene>
<dbReference type="InterPro" id="IPR036390">
    <property type="entry name" value="WH_DNA-bd_sf"/>
</dbReference>
<dbReference type="Proteomes" id="UP000198742">
    <property type="component" value="Unassembled WGS sequence"/>
</dbReference>
<keyword evidence="2" id="KW-0805">Transcription regulation</keyword>
<dbReference type="GO" id="GO:0003700">
    <property type="term" value="F:DNA-binding transcription factor activity"/>
    <property type="evidence" value="ECO:0007669"/>
    <property type="project" value="InterPro"/>
</dbReference>
<dbReference type="PANTHER" id="PTHR30346:SF29">
    <property type="entry name" value="LYSR SUBSTRATE-BINDING"/>
    <property type="match status" value="1"/>
</dbReference>
<dbReference type="AlphaFoldDB" id="A0A1H4QU53"/>
<dbReference type="PANTHER" id="PTHR30346">
    <property type="entry name" value="TRANSCRIPTIONAL DUAL REGULATOR HCAR-RELATED"/>
    <property type="match status" value="1"/>
</dbReference>
<name>A0A1H4QU53_9ACTN</name>
<keyword evidence="3 6" id="KW-0238">DNA-binding</keyword>
<dbReference type="InterPro" id="IPR000847">
    <property type="entry name" value="LysR_HTH_N"/>
</dbReference>
<dbReference type="InterPro" id="IPR005119">
    <property type="entry name" value="LysR_subst-bd"/>
</dbReference>
<dbReference type="InterPro" id="IPR036388">
    <property type="entry name" value="WH-like_DNA-bd_sf"/>
</dbReference>
<dbReference type="SUPFAM" id="SSF53850">
    <property type="entry name" value="Periplasmic binding protein-like II"/>
    <property type="match status" value="1"/>
</dbReference>
<dbReference type="EMBL" id="FNRT01000002">
    <property type="protein sequence ID" value="SEC23209.1"/>
    <property type="molecule type" value="Genomic_DNA"/>
</dbReference>
<evidence type="ECO:0000313" key="6">
    <source>
        <dbReference type="EMBL" id="SEC23209.1"/>
    </source>
</evidence>
<dbReference type="SUPFAM" id="SSF46785">
    <property type="entry name" value="Winged helix' DNA-binding domain"/>
    <property type="match status" value="1"/>
</dbReference>
<keyword evidence="7" id="KW-1185">Reference proteome</keyword>
<protein>
    <submittedName>
        <fullName evidence="6">DNA-binding transcriptional regulator, LysR family</fullName>
    </submittedName>
</protein>
<sequence length="306" mass="33088">MEIDPRRLRFLLAVARSGGVLAAADDLRVTPSAVSQQLARLEAEVGRPLVRRTPTGTVLTDDGLALAEAAEDVEKVLTEARARLVDDEDEPGGTVRVGGFHSFLSQVLLPQIPAWREGHPRLRFEVVESSEEETLRMLRARELDIAILEIDVEETARKLPARLTETPLLDEPWKVVVPAGTITAEDSVDLSRLGLPWLGVDPDGAWASALKRVRRAAGSDTPTIHRYAETRTALALVAAGEGMALVPSLALEGITQEGIETLDVPGLGQRRIVLRRYEGRGVPKVVDLAAGLIREAASAWDFGGGE</sequence>
<proteinExistence type="inferred from homology"/>
<evidence type="ECO:0000256" key="3">
    <source>
        <dbReference type="ARBA" id="ARBA00023125"/>
    </source>
</evidence>
<dbReference type="Pfam" id="PF03466">
    <property type="entry name" value="LysR_substrate"/>
    <property type="match status" value="1"/>
</dbReference>
<dbReference type="Pfam" id="PF00126">
    <property type="entry name" value="HTH_1"/>
    <property type="match status" value="1"/>
</dbReference>
<reference evidence="7" key="1">
    <citation type="submission" date="2016-10" db="EMBL/GenBank/DDBJ databases">
        <authorList>
            <person name="Varghese N."/>
            <person name="Submissions S."/>
        </authorList>
    </citation>
    <scope>NUCLEOTIDE SEQUENCE [LARGE SCALE GENOMIC DNA]</scope>
    <source>
        <strain evidence="7">DSM 22017</strain>
    </source>
</reference>
<dbReference type="Gene3D" id="3.40.190.10">
    <property type="entry name" value="Periplasmic binding protein-like II"/>
    <property type="match status" value="2"/>
</dbReference>
<dbReference type="PROSITE" id="PS50931">
    <property type="entry name" value="HTH_LYSR"/>
    <property type="match status" value="1"/>
</dbReference>
<dbReference type="RefSeq" id="WP_090968905.1">
    <property type="nucleotide sequence ID" value="NZ_FNRT01000002.1"/>
</dbReference>
<dbReference type="Gene3D" id="1.10.10.10">
    <property type="entry name" value="Winged helix-like DNA-binding domain superfamily/Winged helix DNA-binding domain"/>
    <property type="match status" value="1"/>
</dbReference>
<dbReference type="GO" id="GO:0032993">
    <property type="term" value="C:protein-DNA complex"/>
    <property type="evidence" value="ECO:0007669"/>
    <property type="project" value="TreeGrafter"/>
</dbReference>
<comment type="similarity">
    <text evidence="1">Belongs to the LysR transcriptional regulatory family.</text>
</comment>
<evidence type="ECO:0000256" key="2">
    <source>
        <dbReference type="ARBA" id="ARBA00023015"/>
    </source>
</evidence>
<dbReference type="OrthoDB" id="4131546at2"/>
<dbReference type="GO" id="GO:0003677">
    <property type="term" value="F:DNA binding"/>
    <property type="evidence" value="ECO:0007669"/>
    <property type="project" value="UniProtKB-KW"/>
</dbReference>
<evidence type="ECO:0000256" key="1">
    <source>
        <dbReference type="ARBA" id="ARBA00009437"/>
    </source>
</evidence>
<organism evidence="6 7">
    <name type="scientific">Nocardioides exalbidus</name>
    <dbReference type="NCBI Taxonomy" id="402596"/>
    <lineage>
        <taxon>Bacteria</taxon>
        <taxon>Bacillati</taxon>
        <taxon>Actinomycetota</taxon>
        <taxon>Actinomycetes</taxon>
        <taxon>Propionibacteriales</taxon>
        <taxon>Nocardioidaceae</taxon>
        <taxon>Nocardioides</taxon>
    </lineage>
</organism>